<dbReference type="InterPro" id="IPR043749">
    <property type="entry name" value="DUF5694"/>
</dbReference>
<organism evidence="1 2">
    <name type="scientific">Clostridium sartagoforme</name>
    <dbReference type="NCBI Taxonomy" id="84031"/>
    <lineage>
        <taxon>Bacteria</taxon>
        <taxon>Bacillati</taxon>
        <taxon>Bacillota</taxon>
        <taxon>Clostridia</taxon>
        <taxon>Eubacteriales</taxon>
        <taxon>Clostridiaceae</taxon>
        <taxon>Clostridium</taxon>
    </lineage>
</organism>
<gene>
    <name evidence="1" type="ORF">E5347_05315</name>
</gene>
<comment type="caution">
    <text evidence="1">The sequence shown here is derived from an EMBL/GenBank/DDBJ whole genome shotgun (WGS) entry which is preliminary data.</text>
</comment>
<dbReference type="RefSeq" id="WP_136005291.1">
    <property type="nucleotide sequence ID" value="NZ_SRYR01000001.1"/>
</dbReference>
<sequence length="247" mass="28922">MEKSIMIIGVHHIDNPNNGDLFSYKNEDVSSEKIQGEINELIEALKKFNPTKIAIEIEKELDEDIKNDYVNFLNGSFKLGNNEKHQIGFKLARELGLEKLHCVNWNKAQNDVPNISQWVSEHYCPSWDKLKAEMEKEILERQEYLNTHTIKEFIIKLNEKKSTLKDHQFYNKLALISNGDNPIGAQWVAKYWYYRNMIIYKNIMEILEYDEERILLIIGGAHVHLITQFFSENSDCQVVDAIPYLSN</sequence>
<dbReference type="Proteomes" id="UP000306888">
    <property type="component" value="Unassembled WGS sequence"/>
</dbReference>
<name>A0A4S2DSK7_9CLOT</name>
<accession>A0A4S2DSK7</accession>
<reference evidence="1 2" key="1">
    <citation type="submission" date="2019-04" db="EMBL/GenBank/DDBJ databases">
        <title>Microbes associate with the intestines of laboratory mice.</title>
        <authorList>
            <person name="Navarre W."/>
            <person name="Wong E."/>
            <person name="Huang K."/>
            <person name="Tropini C."/>
            <person name="Ng K."/>
            <person name="Yu B."/>
        </authorList>
    </citation>
    <scope>NUCLEOTIDE SEQUENCE [LARGE SCALE GENOMIC DNA]</scope>
    <source>
        <strain evidence="1 2">NM50_B9-20</strain>
    </source>
</reference>
<evidence type="ECO:0008006" key="3">
    <source>
        <dbReference type="Google" id="ProtNLM"/>
    </source>
</evidence>
<evidence type="ECO:0000313" key="2">
    <source>
        <dbReference type="Proteomes" id="UP000306888"/>
    </source>
</evidence>
<protein>
    <recommendedName>
        <fullName evidence="3">Haem-binding uptake Tiki superfamily ChaN domain-containing protein</fullName>
    </recommendedName>
</protein>
<dbReference type="EMBL" id="SRYR01000001">
    <property type="protein sequence ID" value="TGY44233.1"/>
    <property type="molecule type" value="Genomic_DNA"/>
</dbReference>
<dbReference type="Pfam" id="PF18950">
    <property type="entry name" value="DUF5694"/>
    <property type="match status" value="1"/>
</dbReference>
<dbReference type="OrthoDB" id="2080342at2"/>
<proteinExistence type="predicted"/>
<keyword evidence="2" id="KW-1185">Reference proteome</keyword>
<dbReference type="AlphaFoldDB" id="A0A4S2DSK7"/>
<evidence type="ECO:0000313" key="1">
    <source>
        <dbReference type="EMBL" id="TGY44233.1"/>
    </source>
</evidence>